<evidence type="ECO:0000313" key="2">
    <source>
        <dbReference type="EMBL" id="RDX65122.1"/>
    </source>
</evidence>
<gene>
    <name evidence="2" type="ORF">CR513_56244</name>
</gene>
<feature type="compositionally biased region" description="Pro residues" evidence="1">
    <location>
        <begin position="253"/>
        <end position="262"/>
    </location>
</feature>
<feature type="compositionally biased region" description="Low complexity" evidence="1">
    <location>
        <begin position="197"/>
        <end position="235"/>
    </location>
</feature>
<evidence type="ECO:0000313" key="3">
    <source>
        <dbReference type="Proteomes" id="UP000257109"/>
    </source>
</evidence>
<dbReference type="GO" id="GO:0055028">
    <property type="term" value="C:cortical microtubule"/>
    <property type="evidence" value="ECO:0007669"/>
    <property type="project" value="TreeGrafter"/>
</dbReference>
<evidence type="ECO:0000256" key="1">
    <source>
        <dbReference type="SAM" id="MobiDB-lite"/>
    </source>
</evidence>
<sequence length="496" mass="53836">MNTRKNVNQHHHRRGHSFNGFANIHPFSHTNSSHGKPGKLAFESAKVATSGIDDLLLSTEGGKHDYDWLLTPPETPHLPSSEGESQPTLGPPRSSLGRPTTNTNASRLSVSQSENNNQSQSRPSRSSSVSRSPNRSFSPILNTSHASLSSQTRTPSPITRSPSGATARPSTPTTRPTTTTILPPRSIPTDTNKTRRPSTPTSISRPSSIPATSRSPLRPSTPTRRHSLPLPSSSPITSATMRVSRNTPRLQPIVPPDFPLETPPNLRTTLPDRPISAGRSRPGAVVTLPLKPNSEMQAPVSMSRRQPSPIANRGRLSEFTAKGRGHANAADASEVLARKSVKSSTTATDNIGMGRTISKKSLDMAIRHMDVRNSSGTVRSLSSATLYPQSIRTSTPKTQHSRGLSVSAVTNINGSLKSRNNGNGINKKNGRDIGERQYLNKRSEVDLYESCGYDSLLLLKEDLNNTNWLHSVDDKRDQGPIFDHGFESLPEPFGLF</sequence>
<feature type="region of interest" description="Disordered" evidence="1">
    <location>
        <begin position="66"/>
        <end position="287"/>
    </location>
</feature>
<dbReference type="PANTHER" id="PTHR31949:SF2">
    <property type="entry name" value="OS05G0480600 PROTEIN"/>
    <property type="match status" value="1"/>
</dbReference>
<feature type="compositionally biased region" description="Basic residues" evidence="1">
    <location>
        <begin position="7"/>
        <end position="16"/>
    </location>
</feature>
<name>A0A371EGD9_MUCPR</name>
<dbReference type="GO" id="GO:0043622">
    <property type="term" value="P:cortical microtubule organization"/>
    <property type="evidence" value="ECO:0007669"/>
    <property type="project" value="TreeGrafter"/>
</dbReference>
<feature type="compositionally biased region" description="Low complexity" evidence="1">
    <location>
        <begin position="109"/>
        <end position="139"/>
    </location>
</feature>
<proteinExistence type="predicted"/>
<feature type="compositionally biased region" description="Polar residues" evidence="1">
    <location>
        <begin position="97"/>
        <end position="108"/>
    </location>
</feature>
<feature type="non-terminal residue" evidence="2">
    <location>
        <position position="1"/>
    </location>
</feature>
<protein>
    <submittedName>
        <fullName evidence="2">Uncharacterized protein</fullName>
    </submittedName>
</protein>
<dbReference type="STRING" id="157652.A0A371EGD9"/>
<accession>A0A371EGD9</accession>
<dbReference type="AlphaFoldDB" id="A0A371EGD9"/>
<keyword evidence="3" id="KW-1185">Reference proteome</keyword>
<dbReference type="EMBL" id="QJKJ01014052">
    <property type="protein sequence ID" value="RDX65122.1"/>
    <property type="molecule type" value="Genomic_DNA"/>
</dbReference>
<dbReference type="PANTHER" id="PTHR31949">
    <property type="entry name" value="GASTRIC MUCIN-LIKE PROTEIN"/>
    <property type="match status" value="1"/>
</dbReference>
<reference evidence="2" key="1">
    <citation type="submission" date="2018-05" db="EMBL/GenBank/DDBJ databases">
        <title>Draft genome of Mucuna pruriens seed.</title>
        <authorList>
            <person name="Nnadi N.E."/>
            <person name="Vos R."/>
            <person name="Hasami M.H."/>
            <person name="Devisetty U.K."/>
            <person name="Aguiy J.C."/>
        </authorList>
    </citation>
    <scope>NUCLEOTIDE SEQUENCE [LARGE SCALE GENOMIC DNA]</scope>
    <source>
        <strain evidence="2">JCA_2017</strain>
    </source>
</reference>
<dbReference type="Proteomes" id="UP000257109">
    <property type="component" value="Unassembled WGS sequence"/>
</dbReference>
<feature type="region of interest" description="Disordered" evidence="1">
    <location>
        <begin position="1"/>
        <end position="38"/>
    </location>
</feature>
<feature type="compositionally biased region" description="Polar residues" evidence="1">
    <location>
        <begin position="236"/>
        <end position="249"/>
    </location>
</feature>
<organism evidence="2 3">
    <name type="scientific">Mucuna pruriens</name>
    <name type="common">Velvet bean</name>
    <name type="synonym">Dolichos pruriens</name>
    <dbReference type="NCBI Taxonomy" id="157652"/>
    <lineage>
        <taxon>Eukaryota</taxon>
        <taxon>Viridiplantae</taxon>
        <taxon>Streptophyta</taxon>
        <taxon>Embryophyta</taxon>
        <taxon>Tracheophyta</taxon>
        <taxon>Spermatophyta</taxon>
        <taxon>Magnoliopsida</taxon>
        <taxon>eudicotyledons</taxon>
        <taxon>Gunneridae</taxon>
        <taxon>Pentapetalae</taxon>
        <taxon>rosids</taxon>
        <taxon>fabids</taxon>
        <taxon>Fabales</taxon>
        <taxon>Fabaceae</taxon>
        <taxon>Papilionoideae</taxon>
        <taxon>50 kb inversion clade</taxon>
        <taxon>NPAAA clade</taxon>
        <taxon>indigoferoid/millettioid clade</taxon>
        <taxon>Phaseoleae</taxon>
        <taxon>Mucuna</taxon>
    </lineage>
</organism>
<feature type="compositionally biased region" description="Low complexity" evidence="1">
    <location>
        <begin position="161"/>
        <end position="189"/>
    </location>
</feature>
<feature type="compositionally biased region" description="Polar residues" evidence="1">
    <location>
        <begin position="140"/>
        <end position="160"/>
    </location>
</feature>
<dbReference type="OrthoDB" id="1927217at2759"/>
<comment type="caution">
    <text evidence="2">The sequence shown here is derived from an EMBL/GenBank/DDBJ whole genome shotgun (WGS) entry which is preliminary data.</text>
</comment>